<comment type="caution">
    <text evidence="1">The sequence shown here is derived from an EMBL/GenBank/DDBJ whole genome shotgun (WGS) entry which is preliminary data.</text>
</comment>
<evidence type="ECO:0000313" key="2">
    <source>
        <dbReference type="Proteomes" id="UP000054776"/>
    </source>
</evidence>
<dbReference type="OrthoDB" id="5920747at2759"/>
<proteinExistence type="predicted"/>
<protein>
    <submittedName>
        <fullName evidence="1">Uncharacterized protein</fullName>
    </submittedName>
</protein>
<dbReference type="EMBL" id="JYDH01000030">
    <property type="protein sequence ID" value="KRY37864.1"/>
    <property type="molecule type" value="Genomic_DNA"/>
</dbReference>
<dbReference type="AlphaFoldDB" id="A0A0V1BM84"/>
<evidence type="ECO:0000313" key="1">
    <source>
        <dbReference type="EMBL" id="KRY37864.1"/>
    </source>
</evidence>
<accession>A0A0V1BM84</accession>
<dbReference type="Proteomes" id="UP000054776">
    <property type="component" value="Unassembled WGS sequence"/>
</dbReference>
<gene>
    <name evidence="1" type="ORF">T01_8289</name>
</gene>
<name>A0A0V1BM84_TRISP</name>
<sequence length="110" mass="13031">MLILSYDEIETSCILWSNAKFLTIEEKPLFCFWDFFKLKFHNFIRALRFIENVEFHRFTRCTLKRNEQFKKIFSQQVGFTVERCAISARQVESSSKAGATTVISKSQLNF</sequence>
<dbReference type="InParanoid" id="A0A0V1BM84"/>
<reference evidence="1 2" key="1">
    <citation type="submission" date="2015-01" db="EMBL/GenBank/DDBJ databases">
        <title>Evolution of Trichinella species and genotypes.</title>
        <authorList>
            <person name="Korhonen P.K."/>
            <person name="Edoardo P."/>
            <person name="Giuseppe L.R."/>
            <person name="Gasser R.B."/>
        </authorList>
    </citation>
    <scope>NUCLEOTIDE SEQUENCE [LARGE SCALE GENOMIC DNA]</scope>
    <source>
        <strain evidence="1">ISS3</strain>
    </source>
</reference>
<keyword evidence="2" id="KW-1185">Reference proteome</keyword>
<organism evidence="1 2">
    <name type="scientific">Trichinella spiralis</name>
    <name type="common">Trichina worm</name>
    <dbReference type="NCBI Taxonomy" id="6334"/>
    <lineage>
        <taxon>Eukaryota</taxon>
        <taxon>Metazoa</taxon>
        <taxon>Ecdysozoa</taxon>
        <taxon>Nematoda</taxon>
        <taxon>Enoplea</taxon>
        <taxon>Dorylaimia</taxon>
        <taxon>Trichinellida</taxon>
        <taxon>Trichinellidae</taxon>
        <taxon>Trichinella</taxon>
    </lineage>
</organism>